<comment type="subcellular location">
    <subcellularLocation>
        <location evidence="1">Membrane</location>
        <topology evidence="1">Multi-pass membrane protein</topology>
    </subcellularLocation>
</comment>
<evidence type="ECO:0000256" key="2">
    <source>
        <dbReference type="ARBA" id="ARBA00022692"/>
    </source>
</evidence>
<feature type="transmembrane region" description="Helical" evidence="6">
    <location>
        <begin position="109"/>
        <end position="133"/>
    </location>
</feature>
<feature type="transmembrane region" description="Helical" evidence="6">
    <location>
        <begin position="222"/>
        <end position="244"/>
    </location>
</feature>
<dbReference type="PIRSF" id="PIRSF006648">
    <property type="entry name" value="DrrB"/>
    <property type="match status" value="1"/>
</dbReference>
<comment type="caution">
    <text evidence="8">The sequence shown here is derived from an EMBL/GenBank/DDBJ whole genome shotgun (WGS) entry which is preliminary data.</text>
</comment>
<keyword evidence="4 6" id="KW-0472">Membrane</keyword>
<dbReference type="AlphaFoldDB" id="A0A9D2EC70"/>
<accession>A0A9D2EC70</accession>
<feature type="transmembrane region" description="Helical" evidence="6">
    <location>
        <begin position="32"/>
        <end position="52"/>
    </location>
</feature>
<proteinExistence type="predicted"/>
<reference evidence="8" key="1">
    <citation type="journal article" date="2021" name="PeerJ">
        <title>Extensive microbial diversity within the chicken gut microbiome revealed by metagenomics and culture.</title>
        <authorList>
            <person name="Gilroy R."/>
            <person name="Ravi A."/>
            <person name="Getino M."/>
            <person name="Pursley I."/>
            <person name="Horton D.L."/>
            <person name="Alikhan N.F."/>
            <person name="Baker D."/>
            <person name="Gharbi K."/>
            <person name="Hall N."/>
            <person name="Watson M."/>
            <person name="Adriaenssens E.M."/>
            <person name="Foster-Nyarko E."/>
            <person name="Jarju S."/>
            <person name="Secka A."/>
            <person name="Antonio M."/>
            <person name="Oren A."/>
            <person name="Chaudhuri R.R."/>
            <person name="La Ragione R."/>
            <person name="Hildebrand F."/>
            <person name="Pallen M.J."/>
        </authorList>
    </citation>
    <scope>NUCLEOTIDE SEQUENCE</scope>
    <source>
        <strain evidence="8">ChiGjej4B4-7305</strain>
    </source>
</reference>
<evidence type="ECO:0000259" key="7">
    <source>
        <dbReference type="Pfam" id="PF12698"/>
    </source>
</evidence>
<evidence type="ECO:0000256" key="3">
    <source>
        <dbReference type="ARBA" id="ARBA00022989"/>
    </source>
</evidence>
<keyword evidence="3 6" id="KW-1133">Transmembrane helix</keyword>
<dbReference type="GO" id="GO:0043190">
    <property type="term" value="C:ATP-binding cassette (ABC) transporter complex"/>
    <property type="evidence" value="ECO:0007669"/>
    <property type="project" value="InterPro"/>
</dbReference>
<evidence type="ECO:0000256" key="1">
    <source>
        <dbReference type="ARBA" id="ARBA00004141"/>
    </source>
</evidence>
<evidence type="ECO:0000256" key="4">
    <source>
        <dbReference type="ARBA" id="ARBA00023136"/>
    </source>
</evidence>
<dbReference type="Proteomes" id="UP000824037">
    <property type="component" value="Unassembled WGS sequence"/>
</dbReference>
<protein>
    <submittedName>
        <fullName evidence="8">ABC transporter permease</fullName>
    </submittedName>
</protein>
<organism evidence="8 9">
    <name type="scientific">Candidatus Ruania gallistercoris</name>
    <dbReference type="NCBI Taxonomy" id="2838746"/>
    <lineage>
        <taxon>Bacteria</taxon>
        <taxon>Bacillati</taxon>
        <taxon>Actinomycetota</taxon>
        <taxon>Actinomycetes</taxon>
        <taxon>Micrococcales</taxon>
        <taxon>Ruaniaceae</taxon>
        <taxon>Ruania</taxon>
    </lineage>
</organism>
<dbReference type="InterPro" id="IPR051784">
    <property type="entry name" value="Nod_factor_ABC_transporter"/>
</dbReference>
<dbReference type="EMBL" id="DXBY01000049">
    <property type="protein sequence ID" value="HIZ34651.1"/>
    <property type="molecule type" value="Genomic_DNA"/>
</dbReference>
<sequence>MTVHAGASPWPTRVLAHAGFEMRNLLRNGEQLLLTVILPAIVLVVLARTNLVRLDFGGHDPVQVAAPGVLALAIMSTAFTSNAIATGFDRRAGALRLLATTPLGRSGLLGGKAVGVCAVEVVQILLLGALALALGWRPELAGLPVAIAAVLLGTAAFTALALLIAGTLRAEAVLAGANLLWLLLVVGGGVVVPMSGVLAYLPSAALGDALRAGLTEGAPSEALLPLAILLGWTVVLGAATVRWFRWD</sequence>
<dbReference type="InterPro" id="IPR013525">
    <property type="entry name" value="ABC2_TM"/>
</dbReference>
<reference evidence="8" key="2">
    <citation type="submission" date="2021-04" db="EMBL/GenBank/DDBJ databases">
        <authorList>
            <person name="Gilroy R."/>
        </authorList>
    </citation>
    <scope>NUCLEOTIDE SEQUENCE</scope>
    <source>
        <strain evidence="8">ChiGjej4B4-7305</strain>
    </source>
</reference>
<dbReference type="PANTHER" id="PTHR43229:SF2">
    <property type="entry name" value="NODULATION PROTEIN J"/>
    <property type="match status" value="1"/>
</dbReference>
<feature type="transmembrane region" description="Helical" evidence="6">
    <location>
        <begin position="145"/>
        <end position="168"/>
    </location>
</feature>
<dbReference type="Pfam" id="PF12698">
    <property type="entry name" value="ABC2_membrane_3"/>
    <property type="match status" value="1"/>
</dbReference>
<evidence type="ECO:0000256" key="6">
    <source>
        <dbReference type="SAM" id="Phobius"/>
    </source>
</evidence>
<keyword evidence="5" id="KW-0046">Antibiotic resistance</keyword>
<evidence type="ECO:0000313" key="9">
    <source>
        <dbReference type="Proteomes" id="UP000824037"/>
    </source>
</evidence>
<feature type="domain" description="ABC-2 type transporter transmembrane" evidence="7">
    <location>
        <begin position="64"/>
        <end position="241"/>
    </location>
</feature>
<keyword evidence="2 6" id="KW-0812">Transmembrane</keyword>
<dbReference type="InterPro" id="IPR000412">
    <property type="entry name" value="ABC_2_transport"/>
</dbReference>
<evidence type="ECO:0000256" key="5">
    <source>
        <dbReference type="ARBA" id="ARBA00023251"/>
    </source>
</evidence>
<evidence type="ECO:0000313" key="8">
    <source>
        <dbReference type="EMBL" id="HIZ34651.1"/>
    </source>
</evidence>
<name>A0A9D2EC70_9MICO</name>
<dbReference type="GO" id="GO:0046677">
    <property type="term" value="P:response to antibiotic"/>
    <property type="evidence" value="ECO:0007669"/>
    <property type="project" value="UniProtKB-KW"/>
</dbReference>
<dbReference type="GO" id="GO:0140359">
    <property type="term" value="F:ABC-type transporter activity"/>
    <property type="evidence" value="ECO:0007669"/>
    <property type="project" value="InterPro"/>
</dbReference>
<feature type="transmembrane region" description="Helical" evidence="6">
    <location>
        <begin position="64"/>
        <end position="88"/>
    </location>
</feature>
<dbReference type="PANTHER" id="PTHR43229">
    <property type="entry name" value="NODULATION PROTEIN J"/>
    <property type="match status" value="1"/>
</dbReference>
<feature type="transmembrane region" description="Helical" evidence="6">
    <location>
        <begin position="180"/>
        <end position="202"/>
    </location>
</feature>
<gene>
    <name evidence="8" type="ORF">H9815_02645</name>
</gene>